<dbReference type="AlphaFoldDB" id="A0A444Y2L3"/>
<comment type="caution">
    <text evidence="2">The sequence shown here is derived from an EMBL/GenBank/DDBJ whole genome shotgun (WGS) entry which is preliminary data.</text>
</comment>
<dbReference type="EMBL" id="SDMP01000018">
    <property type="protein sequence ID" value="RYQ96157.1"/>
    <property type="molecule type" value="Genomic_DNA"/>
</dbReference>
<accession>A0A444Y2L3</accession>
<feature type="signal peptide" evidence="1">
    <location>
        <begin position="1"/>
        <end position="27"/>
    </location>
</feature>
<keyword evidence="3" id="KW-1185">Reference proteome</keyword>
<proteinExistence type="predicted"/>
<dbReference type="InterPro" id="IPR044781">
    <property type="entry name" value="At5g10690-like"/>
</dbReference>
<reference evidence="2 3" key="1">
    <citation type="submission" date="2019-01" db="EMBL/GenBank/DDBJ databases">
        <title>Sequencing of cultivated peanut Arachis hypogaea provides insights into genome evolution and oil improvement.</title>
        <authorList>
            <person name="Chen X."/>
        </authorList>
    </citation>
    <scope>NUCLEOTIDE SEQUENCE [LARGE SCALE GENOMIC DNA]</scope>
    <source>
        <strain evidence="3">cv. Fuhuasheng</strain>
        <tissue evidence="2">Leaves</tissue>
    </source>
</reference>
<dbReference type="PANTHER" id="PTHR47581:SF2">
    <property type="entry name" value="OS09G0431600 PROTEIN"/>
    <property type="match status" value="1"/>
</dbReference>
<sequence length="136" mass="15075">MLQQSWWLAATSFLVTDLLKLLQSSCARKKGGVAREARKIDESFQLLESVENGNALGSPKLSTPLILGLLNSLIQAGFWRSKVSGFRTPYTAIIDALLNVTQLRVTIALAVYANWSFEGIKGRGWDWAGVIYLLFI</sequence>
<keyword evidence="1" id="KW-0732">Signal</keyword>
<organism evidence="2 3">
    <name type="scientific">Arachis hypogaea</name>
    <name type="common">Peanut</name>
    <dbReference type="NCBI Taxonomy" id="3818"/>
    <lineage>
        <taxon>Eukaryota</taxon>
        <taxon>Viridiplantae</taxon>
        <taxon>Streptophyta</taxon>
        <taxon>Embryophyta</taxon>
        <taxon>Tracheophyta</taxon>
        <taxon>Spermatophyta</taxon>
        <taxon>Magnoliopsida</taxon>
        <taxon>eudicotyledons</taxon>
        <taxon>Gunneridae</taxon>
        <taxon>Pentapetalae</taxon>
        <taxon>rosids</taxon>
        <taxon>fabids</taxon>
        <taxon>Fabales</taxon>
        <taxon>Fabaceae</taxon>
        <taxon>Papilionoideae</taxon>
        <taxon>50 kb inversion clade</taxon>
        <taxon>dalbergioids sensu lato</taxon>
        <taxon>Dalbergieae</taxon>
        <taxon>Pterocarpus clade</taxon>
        <taxon>Arachis</taxon>
    </lineage>
</organism>
<dbReference type="PANTHER" id="PTHR47581">
    <property type="entry name" value="OS09G0431600 PROTEIN"/>
    <property type="match status" value="1"/>
</dbReference>
<protein>
    <submittedName>
        <fullName evidence="2">Uncharacterized protein</fullName>
    </submittedName>
</protein>
<gene>
    <name evidence="2" type="ORF">Ahy_B08g091731</name>
</gene>
<evidence type="ECO:0000313" key="3">
    <source>
        <dbReference type="Proteomes" id="UP000289738"/>
    </source>
</evidence>
<name>A0A444Y2L3_ARAHY</name>
<dbReference type="Proteomes" id="UP000289738">
    <property type="component" value="Chromosome B08"/>
</dbReference>
<evidence type="ECO:0000256" key="1">
    <source>
        <dbReference type="SAM" id="SignalP"/>
    </source>
</evidence>
<dbReference type="STRING" id="3818.A0A444Y2L3"/>
<evidence type="ECO:0000313" key="2">
    <source>
        <dbReference type="EMBL" id="RYQ96157.1"/>
    </source>
</evidence>
<feature type="chain" id="PRO_5019071690" evidence="1">
    <location>
        <begin position="28"/>
        <end position="136"/>
    </location>
</feature>